<dbReference type="GO" id="GO:0016020">
    <property type="term" value="C:membrane"/>
    <property type="evidence" value="ECO:0007669"/>
    <property type="project" value="UniProtKB-SubCell"/>
</dbReference>
<feature type="transmembrane region" description="Helical" evidence="5">
    <location>
        <begin position="221"/>
        <end position="238"/>
    </location>
</feature>
<sequence length="399" mass="40489">MSQDFNAPPAGRRALAIPALLMLLAANAVAHSFVLIVLPPLGRKMGLADLQTGMVIGLSALMLTLSGPVWGQICERWGRRPVLLSGLAVAALFPAVLAVILTAALSSALTVGMVFAVLLLARLGQAVGTGGIMPAAQAYLADSTSAGRRAAGMGLMGAAFGAGLVIGGALAWRLGSTQAVPALLAISLLICVGLAVAWRLLPEPPRAPVPAEAARLRVASLWPFLLTTLCGVAVYALVQQVTALRYQDDFGLSLDESIGRSGATLMLTMAVMIVTQGVFVRRLGWQPSRLVRVGAVGGLLAMVVATVAPSIPVLMAAMAGLGAFLGLLLPGNLAALSLRAGAGAQAKVAGLNAIGQGLGMAAGPVMGAALHQLSPAAPYGMAGLLLLVICVLAFRPFAR</sequence>
<dbReference type="PANTHER" id="PTHR23546:SF1">
    <property type="entry name" value="MEMBRANE PROTEIN"/>
    <property type="match status" value="1"/>
</dbReference>
<name>A0A1N7PZH9_9PROT</name>
<evidence type="ECO:0000313" key="7">
    <source>
        <dbReference type="EMBL" id="SIT15945.1"/>
    </source>
</evidence>
<reference evidence="7 8" key="1">
    <citation type="submission" date="2017-01" db="EMBL/GenBank/DDBJ databases">
        <authorList>
            <person name="Mah S.A."/>
            <person name="Swanson W.J."/>
            <person name="Moy G.W."/>
            <person name="Vacquier V.D."/>
        </authorList>
    </citation>
    <scope>NUCLEOTIDE SEQUENCE [LARGE SCALE GENOMIC DNA]</scope>
    <source>
        <strain evidence="7 8">DSM 11589</strain>
    </source>
</reference>
<feature type="transmembrane region" description="Helical" evidence="5">
    <location>
        <begin position="111"/>
        <end position="132"/>
    </location>
</feature>
<dbReference type="PRINTS" id="PR01035">
    <property type="entry name" value="TCRTETA"/>
</dbReference>
<feature type="transmembrane region" description="Helical" evidence="5">
    <location>
        <begin position="348"/>
        <end position="370"/>
    </location>
</feature>
<feature type="transmembrane region" description="Helical" evidence="5">
    <location>
        <begin position="153"/>
        <end position="174"/>
    </location>
</feature>
<evidence type="ECO:0000256" key="5">
    <source>
        <dbReference type="SAM" id="Phobius"/>
    </source>
</evidence>
<dbReference type="PANTHER" id="PTHR23546">
    <property type="entry name" value="TRANSPORT PROTEIN"/>
    <property type="match status" value="1"/>
</dbReference>
<dbReference type="InterPro" id="IPR020846">
    <property type="entry name" value="MFS_dom"/>
</dbReference>
<dbReference type="Gene3D" id="1.20.1250.20">
    <property type="entry name" value="MFS general substrate transporter like domains"/>
    <property type="match status" value="1"/>
</dbReference>
<feature type="domain" description="Major facilitator superfamily (MFS) profile" evidence="6">
    <location>
        <begin position="11"/>
        <end position="399"/>
    </location>
</feature>
<keyword evidence="4 5" id="KW-0472">Membrane</keyword>
<feature type="transmembrane region" description="Helical" evidence="5">
    <location>
        <begin position="376"/>
        <end position="394"/>
    </location>
</feature>
<dbReference type="RefSeq" id="WP_076401891.1">
    <property type="nucleotide sequence ID" value="NZ_FTOA01000009.1"/>
</dbReference>
<dbReference type="Pfam" id="PF07690">
    <property type="entry name" value="MFS_1"/>
    <property type="match status" value="1"/>
</dbReference>
<protein>
    <submittedName>
        <fullName evidence="7">Predicted arabinose efflux permease, MFS family</fullName>
    </submittedName>
</protein>
<dbReference type="AlphaFoldDB" id="A0A1N7PZH9"/>
<evidence type="ECO:0000259" key="6">
    <source>
        <dbReference type="PROSITE" id="PS50850"/>
    </source>
</evidence>
<dbReference type="PROSITE" id="PS50850">
    <property type="entry name" value="MFS"/>
    <property type="match status" value="1"/>
</dbReference>
<evidence type="ECO:0000256" key="2">
    <source>
        <dbReference type="ARBA" id="ARBA00022692"/>
    </source>
</evidence>
<keyword evidence="2 5" id="KW-0812">Transmembrane</keyword>
<dbReference type="SUPFAM" id="SSF103473">
    <property type="entry name" value="MFS general substrate transporter"/>
    <property type="match status" value="1"/>
</dbReference>
<feature type="transmembrane region" description="Helical" evidence="5">
    <location>
        <begin position="290"/>
        <end position="308"/>
    </location>
</feature>
<dbReference type="OrthoDB" id="65739at2"/>
<keyword evidence="3 5" id="KW-1133">Transmembrane helix</keyword>
<feature type="transmembrane region" description="Helical" evidence="5">
    <location>
        <begin position="180"/>
        <end position="201"/>
    </location>
</feature>
<dbReference type="InterPro" id="IPR036259">
    <property type="entry name" value="MFS_trans_sf"/>
</dbReference>
<dbReference type="InterPro" id="IPR001958">
    <property type="entry name" value="Tet-R_TetA/multi-R_MdtG-like"/>
</dbReference>
<dbReference type="EMBL" id="FTOA01000009">
    <property type="protein sequence ID" value="SIT15945.1"/>
    <property type="molecule type" value="Genomic_DNA"/>
</dbReference>
<keyword evidence="8" id="KW-1185">Reference proteome</keyword>
<feature type="transmembrane region" description="Helical" evidence="5">
    <location>
        <begin position="258"/>
        <end position="278"/>
    </location>
</feature>
<dbReference type="InterPro" id="IPR011701">
    <property type="entry name" value="MFS"/>
</dbReference>
<accession>A0A1N7PZH9</accession>
<feature type="transmembrane region" description="Helical" evidence="5">
    <location>
        <begin position="54"/>
        <end position="70"/>
    </location>
</feature>
<feature type="transmembrane region" description="Helical" evidence="5">
    <location>
        <begin position="82"/>
        <end position="105"/>
    </location>
</feature>
<evidence type="ECO:0000256" key="4">
    <source>
        <dbReference type="ARBA" id="ARBA00023136"/>
    </source>
</evidence>
<proteinExistence type="predicted"/>
<dbReference type="Proteomes" id="UP000185678">
    <property type="component" value="Unassembled WGS sequence"/>
</dbReference>
<feature type="transmembrane region" description="Helical" evidence="5">
    <location>
        <begin position="314"/>
        <end position="336"/>
    </location>
</feature>
<gene>
    <name evidence="7" type="ORF">SAMN05421779_10912</name>
</gene>
<comment type="subcellular location">
    <subcellularLocation>
        <location evidence="1">Membrane</location>
        <topology evidence="1">Multi-pass membrane protein</topology>
    </subcellularLocation>
</comment>
<dbReference type="GO" id="GO:0022857">
    <property type="term" value="F:transmembrane transporter activity"/>
    <property type="evidence" value="ECO:0007669"/>
    <property type="project" value="InterPro"/>
</dbReference>
<evidence type="ECO:0000256" key="3">
    <source>
        <dbReference type="ARBA" id="ARBA00022989"/>
    </source>
</evidence>
<dbReference type="STRING" id="80876.SAMN05421779_10912"/>
<organism evidence="7 8">
    <name type="scientific">Insolitispirillum peregrinum</name>
    <dbReference type="NCBI Taxonomy" id="80876"/>
    <lineage>
        <taxon>Bacteria</taxon>
        <taxon>Pseudomonadati</taxon>
        <taxon>Pseudomonadota</taxon>
        <taxon>Alphaproteobacteria</taxon>
        <taxon>Rhodospirillales</taxon>
        <taxon>Novispirillaceae</taxon>
        <taxon>Insolitispirillum</taxon>
    </lineage>
</organism>
<evidence type="ECO:0000256" key="1">
    <source>
        <dbReference type="ARBA" id="ARBA00004141"/>
    </source>
</evidence>
<evidence type="ECO:0000313" key="8">
    <source>
        <dbReference type="Proteomes" id="UP000185678"/>
    </source>
</evidence>